<protein>
    <recommendedName>
        <fullName evidence="3">DUF3800 domain-containing protein</fullName>
    </recommendedName>
</protein>
<dbReference type="Pfam" id="PF12686">
    <property type="entry name" value="DUF3800"/>
    <property type="match status" value="1"/>
</dbReference>
<organism evidence="1 2">
    <name type="scientific">Corynebacterium freneyi</name>
    <dbReference type="NCBI Taxonomy" id="134034"/>
    <lineage>
        <taxon>Bacteria</taxon>
        <taxon>Bacillati</taxon>
        <taxon>Actinomycetota</taxon>
        <taxon>Actinomycetes</taxon>
        <taxon>Mycobacteriales</taxon>
        <taxon>Corynebacteriaceae</taxon>
        <taxon>Corynebacterium</taxon>
    </lineage>
</organism>
<name>A0ABS4U667_9CORY</name>
<proteinExistence type="predicted"/>
<gene>
    <name evidence="1" type="ORF">JOF33_000390</name>
</gene>
<comment type="caution">
    <text evidence="1">The sequence shown here is derived from an EMBL/GenBank/DDBJ whole genome shotgun (WGS) entry which is preliminary data.</text>
</comment>
<dbReference type="Proteomes" id="UP001519305">
    <property type="component" value="Unassembled WGS sequence"/>
</dbReference>
<sequence>MMEDKTLFVFMDESGDMQFKSKGTRHFLVTAVCTPRPAYSAALMQELKYELMAARSEDLEFHATNNSPGTRRRVIDVICGIPDLRVHTMWIDKRYTHPALQSNTALFGLFARSMGRWIDSVYRSSDFEGVVLIFDSVLTGKEREAFKKKLKPELQKLNFRYKILFHPVKQDLNGQIADYFSWSWFRKIEHGDSQYYDELSKTTRWTQFDLFKSGMTQYWEGPEKK</sequence>
<keyword evidence="2" id="KW-1185">Reference proteome</keyword>
<dbReference type="EMBL" id="JAGINY010000001">
    <property type="protein sequence ID" value="MBP2331691.1"/>
    <property type="molecule type" value="Genomic_DNA"/>
</dbReference>
<accession>A0ABS4U667</accession>
<dbReference type="RefSeq" id="WP_209651958.1">
    <property type="nucleotide sequence ID" value="NZ_CP047357.1"/>
</dbReference>
<evidence type="ECO:0000313" key="1">
    <source>
        <dbReference type="EMBL" id="MBP2331691.1"/>
    </source>
</evidence>
<evidence type="ECO:0000313" key="2">
    <source>
        <dbReference type="Proteomes" id="UP001519305"/>
    </source>
</evidence>
<evidence type="ECO:0008006" key="3">
    <source>
        <dbReference type="Google" id="ProtNLM"/>
    </source>
</evidence>
<reference evidence="1 2" key="1">
    <citation type="submission" date="2021-03" db="EMBL/GenBank/DDBJ databases">
        <title>Sequencing the genomes of 1000 actinobacteria strains.</title>
        <authorList>
            <person name="Klenk H.-P."/>
        </authorList>
    </citation>
    <scope>NUCLEOTIDE SEQUENCE [LARGE SCALE GENOMIC DNA]</scope>
    <source>
        <strain evidence="1 2">DSM 44506</strain>
    </source>
</reference>
<dbReference type="InterPro" id="IPR024524">
    <property type="entry name" value="DUF3800"/>
</dbReference>